<comment type="caution">
    <text evidence="2">The sequence shown here is derived from an EMBL/GenBank/DDBJ whole genome shotgun (WGS) entry which is preliminary data.</text>
</comment>
<name>A0A8J4F3B8_9CHLO</name>
<reference evidence="2" key="1">
    <citation type="journal article" date="2021" name="Proc. Natl. Acad. Sci. U.S.A.">
        <title>Three genomes in the algal genus Volvox reveal the fate of a haploid sex-determining region after a transition to homothallism.</title>
        <authorList>
            <person name="Yamamoto K."/>
            <person name="Hamaji T."/>
            <person name="Kawai-Toyooka H."/>
            <person name="Matsuzaki R."/>
            <person name="Takahashi F."/>
            <person name="Nishimura Y."/>
            <person name="Kawachi M."/>
            <person name="Noguchi H."/>
            <person name="Minakuchi Y."/>
            <person name="Umen J.G."/>
            <person name="Toyoda A."/>
            <person name="Nozaki H."/>
        </authorList>
    </citation>
    <scope>NUCLEOTIDE SEQUENCE</scope>
    <source>
        <strain evidence="2">NIES-3780</strain>
    </source>
</reference>
<organism evidence="2 3">
    <name type="scientific">Volvox africanus</name>
    <dbReference type="NCBI Taxonomy" id="51714"/>
    <lineage>
        <taxon>Eukaryota</taxon>
        <taxon>Viridiplantae</taxon>
        <taxon>Chlorophyta</taxon>
        <taxon>core chlorophytes</taxon>
        <taxon>Chlorophyceae</taxon>
        <taxon>CS clade</taxon>
        <taxon>Chlamydomonadales</taxon>
        <taxon>Volvocaceae</taxon>
        <taxon>Volvox</taxon>
    </lineage>
</organism>
<evidence type="ECO:0000313" key="3">
    <source>
        <dbReference type="Proteomes" id="UP000747399"/>
    </source>
</evidence>
<dbReference type="EMBL" id="BNCO01000019">
    <property type="protein sequence ID" value="GIL54762.1"/>
    <property type="molecule type" value="Genomic_DNA"/>
</dbReference>
<keyword evidence="3" id="KW-1185">Reference proteome</keyword>
<feature type="compositionally biased region" description="Polar residues" evidence="1">
    <location>
        <begin position="32"/>
        <end position="50"/>
    </location>
</feature>
<sequence>MRYTPTLRAWAPVTGGVRSKDTAKKREDACNASEQKGTHQYNNSSSLQNPHRSKSDNKANNEPTLRLAGVQPRAADGRTSQLRSLRTAFWGGPTTLVAPSAIPCG</sequence>
<evidence type="ECO:0000256" key="1">
    <source>
        <dbReference type="SAM" id="MobiDB-lite"/>
    </source>
</evidence>
<protein>
    <submittedName>
        <fullName evidence="2">Uncharacterized protein</fullName>
    </submittedName>
</protein>
<gene>
    <name evidence="2" type="ORF">Vafri_10459</name>
</gene>
<evidence type="ECO:0000313" key="2">
    <source>
        <dbReference type="EMBL" id="GIL54762.1"/>
    </source>
</evidence>
<proteinExistence type="predicted"/>
<dbReference type="Proteomes" id="UP000747399">
    <property type="component" value="Unassembled WGS sequence"/>
</dbReference>
<accession>A0A8J4F3B8</accession>
<feature type="compositionally biased region" description="Basic and acidic residues" evidence="1">
    <location>
        <begin position="18"/>
        <end position="29"/>
    </location>
</feature>
<feature type="region of interest" description="Disordered" evidence="1">
    <location>
        <begin position="14"/>
        <end position="80"/>
    </location>
</feature>
<dbReference type="AlphaFoldDB" id="A0A8J4F3B8"/>